<gene>
    <name evidence="1" type="ORF">LCGC14_0622350</name>
</gene>
<proteinExistence type="predicted"/>
<accession>A0A0F9R9I3</accession>
<feature type="non-terminal residue" evidence="1">
    <location>
        <position position="1"/>
    </location>
</feature>
<evidence type="ECO:0000313" key="1">
    <source>
        <dbReference type="EMBL" id="KKN51494.1"/>
    </source>
</evidence>
<protein>
    <submittedName>
        <fullName evidence="1">Uncharacterized protein</fullName>
    </submittedName>
</protein>
<sequence>KKKVNKRGIVGAAKLIPSFGSKHYKVFPQHLAGMIGLPSVGNIWYVDPGKTSGVSGGGTTREDAFITVLEAFNAATADQDDVILITPSSSTGGTSEAASINWSKRRTCCNSPCSRSEINSCTSSAKRS</sequence>
<dbReference type="EMBL" id="LAZR01001062">
    <property type="protein sequence ID" value="KKN51494.1"/>
    <property type="molecule type" value="Genomic_DNA"/>
</dbReference>
<reference evidence="1" key="1">
    <citation type="journal article" date="2015" name="Nature">
        <title>Complex archaea that bridge the gap between prokaryotes and eukaryotes.</title>
        <authorList>
            <person name="Spang A."/>
            <person name="Saw J.H."/>
            <person name="Jorgensen S.L."/>
            <person name="Zaremba-Niedzwiedzka K."/>
            <person name="Martijn J."/>
            <person name="Lind A.E."/>
            <person name="van Eijk R."/>
            <person name="Schleper C."/>
            <person name="Guy L."/>
            <person name="Ettema T.J."/>
        </authorList>
    </citation>
    <scope>NUCLEOTIDE SEQUENCE</scope>
</reference>
<comment type="caution">
    <text evidence="1">The sequence shown here is derived from an EMBL/GenBank/DDBJ whole genome shotgun (WGS) entry which is preliminary data.</text>
</comment>
<name>A0A0F9R9I3_9ZZZZ</name>
<organism evidence="1">
    <name type="scientific">marine sediment metagenome</name>
    <dbReference type="NCBI Taxonomy" id="412755"/>
    <lineage>
        <taxon>unclassified sequences</taxon>
        <taxon>metagenomes</taxon>
        <taxon>ecological metagenomes</taxon>
    </lineage>
</organism>
<dbReference type="AlphaFoldDB" id="A0A0F9R9I3"/>